<dbReference type="GeneID" id="115891354"/>
<gene>
    <name evidence="2" type="primary">LOC115891354</name>
</gene>
<dbReference type="OrthoDB" id="5962029at2759"/>
<proteinExistence type="predicted"/>
<name>A0A6J2YWU3_SITOR</name>
<evidence type="ECO:0000313" key="1">
    <source>
        <dbReference type="Proteomes" id="UP000504635"/>
    </source>
</evidence>
<dbReference type="PANTHER" id="PTHR35450">
    <property type="entry name" value="REVERSE TRANSCRIPTASE DOMAIN-CONTAINING PROTEIN"/>
    <property type="match status" value="1"/>
</dbReference>
<dbReference type="KEGG" id="soy:115891354"/>
<dbReference type="InParanoid" id="A0A6J2YWU3"/>
<protein>
    <submittedName>
        <fullName evidence="2">Uncharacterized protein LOC115891354</fullName>
    </submittedName>
</protein>
<reference evidence="2" key="1">
    <citation type="submission" date="2025-08" db="UniProtKB">
        <authorList>
            <consortium name="RefSeq"/>
        </authorList>
    </citation>
    <scope>IDENTIFICATION</scope>
    <source>
        <tissue evidence="2">Gonads</tissue>
    </source>
</reference>
<dbReference type="AlphaFoldDB" id="A0A6J2YWU3"/>
<sequence>MLTHTDSGFKISEENMSHFMYMDDIKLISNTQNGLNKLIRTTEEFSNDIRMNFGLEKCKTNHMKRGKWCQSDDFILLEESGGGTVRSMDKHETYKYLKFIQSQGINGSEMKNQIKNTFKTRLNAVMKTQLCGSNKVQATNTFVMPTITYSFGIIKWTPTELDEQNRSVRTTYTKYRSHHPKACKERFHLPRDIGGRGVMDLRLQHKKQIKNLRTYFHTIASTSSLYDTISKTDKKLTPLNLSDKEMDIDADYTIALQKSKWQGKELHGRYLNTLDLDSIHKPASLAWLTHGTIFPETEGFMCPIQDQVIATRSYLKYIIKDPTIKTTVCRMCGEGNENIEHIISSCTTLASREYTDRHNNVAKIIHTELSLKYKCINERIPYYNYVPMNVLENEACKLYWDREILTDRTVQHNRPDICLLDKLKKEIYLIDIAVPAPTNVNRKHQEKIDKYILLAQDMKEVWGVDKVSVVPIVIGSTGEIPKQLLHNLKKLELNQNLYIQLQKSVILATCNIMRKVLNLRR</sequence>
<accession>A0A6J2YWU3</accession>
<dbReference type="PANTHER" id="PTHR35450:SF2">
    <property type="entry name" value="REVERSE TRANSCRIPTASE DOMAIN-CONTAINING PROTEIN"/>
    <property type="match status" value="1"/>
</dbReference>
<keyword evidence="1" id="KW-1185">Reference proteome</keyword>
<organism evidence="1 2">
    <name type="scientific">Sitophilus oryzae</name>
    <name type="common">Rice weevil</name>
    <name type="synonym">Curculio oryzae</name>
    <dbReference type="NCBI Taxonomy" id="7048"/>
    <lineage>
        <taxon>Eukaryota</taxon>
        <taxon>Metazoa</taxon>
        <taxon>Ecdysozoa</taxon>
        <taxon>Arthropoda</taxon>
        <taxon>Hexapoda</taxon>
        <taxon>Insecta</taxon>
        <taxon>Pterygota</taxon>
        <taxon>Neoptera</taxon>
        <taxon>Endopterygota</taxon>
        <taxon>Coleoptera</taxon>
        <taxon>Polyphaga</taxon>
        <taxon>Cucujiformia</taxon>
        <taxon>Curculionidae</taxon>
        <taxon>Dryophthorinae</taxon>
        <taxon>Sitophilus</taxon>
    </lineage>
</organism>
<evidence type="ECO:0000313" key="2">
    <source>
        <dbReference type="RefSeq" id="XP_030767666.1"/>
    </source>
</evidence>
<dbReference type="Proteomes" id="UP000504635">
    <property type="component" value="Unplaced"/>
</dbReference>
<dbReference type="RefSeq" id="XP_030767666.1">
    <property type="nucleotide sequence ID" value="XM_030911806.1"/>
</dbReference>